<accession>A0A8J2QZY3</accession>
<comment type="caution">
    <text evidence="1">The sequence shown here is derived from an EMBL/GenBank/DDBJ whole genome shotgun (WGS) entry which is preliminary data.</text>
</comment>
<dbReference type="EMBL" id="CAKASE010000077">
    <property type="protein sequence ID" value="CAG9578280.1"/>
    <property type="molecule type" value="Genomic_DNA"/>
</dbReference>
<dbReference type="AlphaFoldDB" id="A0A8J2QZY3"/>
<name>A0A8J2QZY3_9NEOP</name>
<proteinExistence type="predicted"/>
<reference evidence="1" key="1">
    <citation type="submission" date="2021-09" db="EMBL/GenBank/DDBJ databases">
        <authorList>
            <person name="Martin H S."/>
        </authorList>
    </citation>
    <scope>NUCLEOTIDE SEQUENCE</scope>
</reference>
<evidence type="ECO:0000313" key="2">
    <source>
        <dbReference type="Proteomes" id="UP000789524"/>
    </source>
</evidence>
<organism evidence="1 2">
    <name type="scientific">Danaus chrysippus</name>
    <name type="common">African queen</name>
    <dbReference type="NCBI Taxonomy" id="151541"/>
    <lineage>
        <taxon>Eukaryota</taxon>
        <taxon>Metazoa</taxon>
        <taxon>Ecdysozoa</taxon>
        <taxon>Arthropoda</taxon>
        <taxon>Hexapoda</taxon>
        <taxon>Insecta</taxon>
        <taxon>Pterygota</taxon>
        <taxon>Neoptera</taxon>
        <taxon>Endopterygota</taxon>
        <taxon>Lepidoptera</taxon>
        <taxon>Glossata</taxon>
        <taxon>Ditrysia</taxon>
        <taxon>Papilionoidea</taxon>
        <taxon>Nymphalidae</taxon>
        <taxon>Danainae</taxon>
        <taxon>Danaini</taxon>
        <taxon>Danaina</taxon>
        <taxon>Danaus</taxon>
        <taxon>Anosia</taxon>
    </lineage>
</organism>
<sequence>MSCPRTKPALPSRTSACHAISDTYEGVTLVIQEVFLLCRECDTPLDSDKTLPRSHVAQQVSICYIMLPSDVETQWILRRLTFTGGRS</sequence>
<keyword evidence="2" id="KW-1185">Reference proteome</keyword>
<dbReference type="OrthoDB" id="7445645at2759"/>
<dbReference type="Proteomes" id="UP000789524">
    <property type="component" value="Unassembled WGS sequence"/>
</dbReference>
<gene>
    <name evidence="1" type="ORF">DCHRY22_LOCUS12678</name>
</gene>
<evidence type="ECO:0000313" key="1">
    <source>
        <dbReference type="EMBL" id="CAG9578280.1"/>
    </source>
</evidence>
<protein>
    <submittedName>
        <fullName evidence="1">(African queen) hypothetical protein</fullName>
    </submittedName>
</protein>